<evidence type="ECO:0000256" key="1">
    <source>
        <dbReference type="ARBA" id="ARBA00005011"/>
    </source>
</evidence>
<dbReference type="InterPro" id="IPR015421">
    <property type="entry name" value="PyrdxlP-dep_Trfase_major"/>
</dbReference>
<dbReference type="Proteomes" id="UP000028878">
    <property type="component" value="Unassembled WGS sequence"/>
</dbReference>
<dbReference type="RefSeq" id="WP_009520680.1">
    <property type="nucleotide sequence ID" value="NZ_CCAE010000020.1"/>
</dbReference>
<sequence length="340" mass="36054">MNTMAQHGGTDALGAPANDFSTNANALGPCPSTLLAIAQADASRYPDPTGTRLKAALGAFHGVAPDRVLLLASASEGIQRFSAWAARSPGSLGATAWLPPHHYGDLARAADAWGLVRTNEPGRARLLWSCEPSAPLGQAEAGLADRVNALRPDQALVLDQAYAPLRLQGEPTLSGTTLDRVWRLVSPNKALGLTGVRGAYAIAPLAAREAMAGLEALAPSWPLGAHAEAMLMAWTQPATQQWLQDSLTTLLEWKAQQTALCESLGWTVLPSEANHFVARLPDPHDVERLNTLRREHGVKLRDCASFGLPGHVRLGVRSPADQEALRAAWPRTGGGDNAAR</sequence>
<dbReference type="InterPro" id="IPR004839">
    <property type="entry name" value="Aminotransferase_I/II_large"/>
</dbReference>
<evidence type="ECO:0000313" key="12">
    <source>
        <dbReference type="Proteomes" id="UP000028878"/>
    </source>
</evidence>
<evidence type="ECO:0000256" key="6">
    <source>
        <dbReference type="ARBA" id="ARBA00022679"/>
    </source>
</evidence>
<proteinExistence type="inferred from homology"/>
<dbReference type="GO" id="GO:0030170">
    <property type="term" value="F:pyridoxal phosphate binding"/>
    <property type="evidence" value="ECO:0007669"/>
    <property type="project" value="InterPro"/>
</dbReference>
<evidence type="ECO:0000256" key="2">
    <source>
        <dbReference type="ARBA" id="ARBA00007970"/>
    </source>
</evidence>
<evidence type="ECO:0000259" key="10">
    <source>
        <dbReference type="Pfam" id="PF00155"/>
    </source>
</evidence>
<keyword evidence="6 11" id="KW-0808">Transferase</keyword>
<organism evidence="11 12">
    <name type="scientific">Hydrogenophaga intermedia</name>
    <dbReference type="NCBI Taxonomy" id="65786"/>
    <lineage>
        <taxon>Bacteria</taxon>
        <taxon>Pseudomonadati</taxon>
        <taxon>Pseudomonadota</taxon>
        <taxon>Betaproteobacteria</taxon>
        <taxon>Burkholderiales</taxon>
        <taxon>Comamonadaceae</taxon>
        <taxon>Hydrogenophaga</taxon>
    </lineage>
</organism>
<dbReference type="InterPro" id="IPR015422">
    <property type="entry name" value="PyrdxlP-dep_Trfase_small"/>
</dbReference>
<evidence type="ECO:0000256" key="9">
    <source>
        <dbReference type="ARBA" id="ARBA00047481"/>
    </source>
</evidence>
<dbReference type="EC" id="2.6.1.9" evidence="3"/>
<comment type="similarity">
    <text evidence="2">Belongs to the class-II pyridoxal-phosphate-dependent aminotransferase family. Histidinol-phosphate aminotransferase subfamily.</text>
</comment>
<dbReference type="InterPro" id="IPR050106">
    <property type="entry name" value="HistidinolP_aminotransfase"/>
</dbReference>
<evidence type="ECO:0000256" key="4">
    <source>
        <dbReference type="ARBA" id="ARBA00022576"/>
    </source>
</evidence>
<keyword evidence="7" id="KW-0663">Pyridoxal phosphate</keyword>
<dbReference type="Gene3D" id="3.90.1150.10">
    <property type="entry name" value="Aspartate Aminotransferase, domain 1"/>
    <property type="match status" value="1"/>
</dbReference>
<comment type="catalytic activity">
    <reaction evidence="9">
        <text>L-histidinol phosphate + 2-oxoglutarate = 3-(imidazol-4-yl)-2-oxopropyl phosphate + L-glutamate</text>
        <dbReference type="Rhea" id="RHEA:23744"/>
        <dbReference type="ChEBI" id="CHEBI:16810"/>
        <dbReference type="ChEBI" id="CHEBI:29985"/>
        <dbReference type="ChEBI" id="CHEBI:57766"/>
        <dbReference type="ChEBI" id="CHEBI:57980"/>
        <dbReference type="EC" id="2.6.1.9"/>
    </reaction>
</comment>
<keyword evidence="8" id="KW-0368">Histidine biosynthesis</keyword>
<name>A0A1L1PHE7_HYDIT</name>
<comment type="pathway">
    <text evidence="1">Amino-acid biosynthesis; L-histidine biosynthesis; L-histidine from 5-phospho-alpha-D-ribose 1-diphosphate: step 7/9.</text>
</comment>
<protein>
    <recommendedName>
        <fullName evidence="3">histidinol-phosphate transaminase</fullName>
        <ecNumber evidence="3">2.6.1.9</ecNumber>
    </recommendedName>
</protein>
<feature type="domain" description="Aminotransferase class I/classII large" evidence="10">
    <location>
        <begin position="181"/>
        <end position="321"/>
    </location>
</feature>
<evidence type="ECO:0000256" key="7">
    <source>
        <dbReference type="ARBA" id="ARBA00022898"/>
    </source>
</evidence>
<dbReference type="PANTHER" id="PTHR43643:SF6">
    <property type="entry name" value="HISTIDINOL-PHOSPHATE AMINOTRANSFERASE"/>
    <property type="match status" value="1"/>
</dbReference>
<keyword evidence="4 11" id="KW-0032">Aminotransferase</keyword>
<reference evidence="12" key="1">
    <citation type="submission" date="2014-11" db="EMBL/GenBank/DDBJ databases">
        <title>Draft genome sequence of Hydrogenophaga intermedia S1.</title>
        <authorList>
            <person name="Gan H.M."/>
            <person name="Chew T.H."/>
            <person name="Stolz A."/>
        </authorList>
    </citation>
    <scope>NUCLEOTIDE SEQUENCE [LARGE SCALE GENOMIC DNA]</scope>
    <source>
        <strain evidence="12">S1</strain>
    </source>
</reference>
<dbReference type="GO" id="GO:0004400">
    <property type="term" value="F:histidinol-phosphate transaminase activity"/>
    <property type="evidence" value="ECO:0007669"/>
    <property type="project" value="UniProtKB-EC"/>
</dbReference>
<dbReference type="AlphaFoldDB" id="A0A1L1PHE7"/>
<evidence type="ECO:0000256" key="3">
    <source>
        <dbReference type="ARBA" id="ARBA00012748"/>
    </source>
</evidence>
<dbReference type="GO" id="GO:0000105">
    <property type="term" value="P:L-histidine biosynthetic process"/>
    <property type="evidence" value="ECO:0007669"/>
    <property type="project" value="UniProtKB-KW"/>
</dbReference>
<dbReference type="CDD" id="cd00609">
    <property type="entry name" value="AAT_like"/>
    <property type="match status" value="1"/>
</dbReference>
<keyword evidence="5" id="KW-0028">Amino-acid biosynthesis</keyword>
<gene>
    <name evidence="11" type="ORF">BN948_02637</name>
</gene>
<dbReference type="Gene3D" id="3.40.640.10">
    <property type="entry name" value="Type I PLP-dependent aspartate aminotransferase-like (Major domain)"/>
    <property type="match status" value="1"/>
</dbReference>
<dbReference type="Pfam" id="PF00155">
    <property type="entry name" value="Aminotran_1_2"/>
    <property type="match status" value="1"/>
</dbReference>
<dbReference type="EMBL" id="CCAE010000020">
    <property type="protein sequence ID" value="CDN88204.1"/>
    <property type="molecule type" value="Genomic_DNA"/>
</dbReference>
<dbReference type="PANTHER" id="PTHR43643">
    <property type="entry name" value="HISTIDINOL-PHOSPHATE AMINOTRANSFERASE 2"/>
    <property type="match status" value="1"/>
</dbReference>
<accession>A0A1L1PHE7</accession>
<evidence type="ECO:0000256" key="5">
    <source>
        <dbReference type="ARBA" id="ARBA00022605"/>
    </source>
</evidence>
<dbReference type="SUPFAM" id="SSF53383">
    <property type="entry name" value="PLP-dependent transferases"/>
    <property type="match status" value="1"/>
</dbReference>
<evidence type="ECO:0000313" key="11">
    <source>
        <dbReference type="EMBL" id="CDN88204.1"/>
    </source>
</evidence>
<evidence type="ECO:0000256" key="8">
    <source>
        <dbReference type="ARBA" id="ARBA00023102"/>
    </source>
</evidence>
<keyword evidence="12" id="KW-1185">Reference proteome</keyword>
<dbReference type="InterPro" id="IPR015424">
    <property type="entry name" value="PyrdxlP-dep_Trfase"/>
</dbReference>